<keyword evidence="5" id="KW-0460">Magnesium</keyword>
<dbReference type="SUPFAM" id="SSF53335">
    <property type="entry name" value="S-adenosyl-L-methionine-dependent methyltransferases"/>
    <property type="match status" value="1"/>
</dbReference>
<dbReference type="GO" id="GO:0032259">
    <property type="term" value="P:methylation"/>
    <property type="evidence" value="ECO:0007669"/>
    <property type="project" value="UniProtKB-KW"/>
</dbReference>
<dbReference type="AlphaFoldDB" id="A0AAW2VQG1"/>
<dbReference type="InterPro" id="IPR029063">
    <property type="entry name" value="SAM-dependent_MTases_sf"/>
</dbReference>
<accession>A0AAW2VQG1</accession>
<evidence type="ECO:0000256" key="5">
    <source>
        <dbReference type="ARBA" id="ARBA00022842"/>
    </source>
</evidence>
<evidence type="ECO:0000256" key="1">
    <source>
        <dbReference type="ARBA" id="ARBA00007967"/>
    </source>
</evidence>
<evidence type="ECO:0000256" key="4">
    <source>
        <dbReference type="ARBA" id="ARBA00022723"/>
    </source>
</evidence>
<keyword evidence="2" id="KW-0489">Methyltransferase</keyword>
<proteinExistence type="inferred from homology"/>
<dbReference type="InterPro" id="IPR042086">
    <property type="entry name" value="MeTrfase_capping"/>
</dbReference>
<dbReference type="PANTHER" id="PTHR31009">
    <property type="entry name" value="S-ADENOSYL-L-METHIONINE:CARBOXYL METHYLTRANSFERASE FAMILY PROTEIN"/>
    <property type="match status" value="1"/>
</dbReference>
<gene>
    <name evidence="6" type="ORF">Sradi_0727500</name>
</gene>
<dbReference type="Gene3D" id="3.40.50.150">
    <property type="entry name" value="Vaccinia Virus protein VP39"/>
    <property type="match status" value="1"/>
</dbReference>
<sequence length="339" mass="38347">MQRGIVDIVKPIIEEEIPKKLDINQLCSNGLTNSFWIADFGCSTGHNSFLAMQMITRSLQQKFQSERVVSQTPEFYVFFNDQVKNDFNTLFRSLPPERQYRAVGLPGNFHGRLLPKASLHFAYSAAALQWLSQSPKVVFDPNSPAWNKGRVHYSGARQEVVDAYSSQHAEDIETFLEARAQELVSGGLMALVLPGAIPTCAENSNTSYTNVPKEMALIGSCLMDMAKKGRLREEAIDSFNFPLYFPFPEEFKAVIERNGSYTIERMEILDNPGRHTLTSAKARALFYRATFEKVLINHFGCEIIDEVFERYTQKLEASPAVLSPDNDKTVLIFVLLKRV</sequence>
<dbReference type="InterPro" id="IPR005299">
    <property type="entry name" value="MeTrfase_7"/>
</dbReference>
<protein>
    <submittedName>
        <fullName evidence="6">Loganic acid O-methyltransferase</fullName>
    </submittedName>
</protein>
<dbReference type="Pfam" id="PF03492">
    <property type="entry name" value="Methyltransf_7"/>
    <property type="match status" value="1"/>
</dbReference>
<keyword evidence="3" id="KW-0808">Transferase</keyword>
<evidence type="ECO:0000313" key="6">
    <source>
        <dbReference type="EMBL" id="KAL0431015.1"/>
    </source>
</evidence>
<name>A0AAW2VQG1_SESRA</name>
<dbReference type="GO" id="GO:0046872">
    <property type="term" value="F:metal ion binding"/>
    <property type="evidence" value="ECO:0007669"/>
    <property type="project" value="UniProtKB-KW"/>
</dbReference>
<dbReference type="EMBL" id="JACGWJ010000003">
    <property type="protein sequence ID" value="KAL0431015.1"/>
    <property type="molecule type" value="Genomic_DNA"/>
</dbReference>
<organism evidence="6">
    <name type="scientific">Sesamum radiatum</name>
    <name type="common">Black benniseed</name>
    <dbReference type="NCBI Taxonomy" id="300843"/>
    <lineage>
        <taxon>Eukaryota</taxon>
        <taxon>Viridiplantae</taxon>
        <taxon>Streptophyta</taxon>
        <taxon>Embryophyta</taxon>
        <taxon>Tracheophyta</taxon>
        <taxon>Spermatophyta</taxon>
        <taxon>Magnoliopsida</taxon>
        <taxon>eudicotyledons</taxon>
        <taxon>Gunneridae</taxon>
        <taxon>Pentapetalae</taxon>
        <taxon>asterids</taxon>
        <taxon>lamiids</taxon>
        <taxon>Lamiales</taxon>
        <taxon>Pedaliaceae</taxon>
        <taxon>Sesamum</taxon>
    </lineage>
</organism>
<evidence type="ECO:0000256" key="3">
    <source>
        <dbReference type="ARBA" id="ARBA00022679"/>
    </source>
</evidence>
<comment type="similarity">
    <text evidence="1">Belongs to the methyltransferase superfamily. Type-7 methyltransferase family.</text>
</comment>
<reference evidence="6" key="1">
    <citation type="submission" date="2020-06" db="EMBL/GenBank/DDBJ databases">
        <authorList>
            <person name="Li T."/>
            <person name="Hu X."/>
            <person name="Zhang T."/>
            <person name="Song X."/>
            <person name="Zhang H."/>
            <person name="Dai N."/>
            <person name="Sheng W."/>
            <person name="Hou X."/>
            <person name="Wei L."/>
        </authorList>
    </citation>
    <scope>NUCLEOTIDE SEQUENCE</scope>
    <source>
        <strain evidence="6">G02</strain>
        <tissue evidence="6">Leaf</tissue>
    </source>
</reference>
<dbReference type="GO" id="GO:0008168">
    <property type="term" value="F:methyltransferase activity"/>
    <property type="evidence" value="ECO:0007669"/>
    <property type="project" value="UniProtKB-KW"/>
</dbReference>
<reference evidence="6" key="2">
    <citation type="journal article" date="2024" name="Plant">
        <title>Genomic evolution and insights into agronomic trait innovations of Sesamum species.</title>
        <authorList>
            <person name="Miao H."/>
            <person name="Wang L."/>
            <person name="Qu L."/>
            <person name="Liu H."/>
            <person name="Sun Y."/>
            <person name="Le M."/>
            <person name="Wang Q."/>
            <person name="Wei S."/>
            <person name="Zheng Y."/>
            <person name="Lin W."/>
            <person name="Duan Y."/>
            <person name="Cao H."/>
            <person name="Xiong S."/>
            <person name="Wang X."/>
            <person name="Wei L."/>
            <person name="Li C."/>
            <person name="Ma Q."/>
            <person name="Ju M."/>
            <person name="Zhao R."/>
            <person name="Li G."/>
            <person name="Mu C."/>
            <person name="Tian Q."/>
            <person name="Mei H."/>
            <person name="Zhang T."/>
            <person name="Gao T."/>
            <person name="Zhang H."/>
        </authorList>
    </citation>
    <scope>NUCLEOTIDE SEQUENCE</scope>
    <source>
        <strain evidence="6">G02</strain>
    </source>
</reference>
<dbReference type="Gene3D" id="1.10.1200.270">
    <property type="entry name" value="Methyltransferase, alpha-helical capping domain"/>
    <property type="match status" value="1"/>
</dbReference>
<keyword evidence="4" id="KW-0479">Metal-binding</keyword>
<evidence type="ECO:0000256" key="2">
    <source>
        <dbReference type="ARBA" id="ARBA00022603"/>
    </source>
</evidence>
<comment type="caution">
    <text evidence="6">The sequence shown here is derived from an EMBL/GenBank/DDBJ whole genome shotgun (WGS) entry which is preliminary data.</text>
</comment>